<evidence type="ECO:0000256" key="1">
    <source>
        <dbReference type="SAM" id="MobiDB-lite"/>
    </source>
</evidence>
<dbReference type="AlphaFoldDB" id="A0A2T0KAB6"/>
<name>A0A2T0KAB6_9ACTN</name>
<dbReference type="Proteomes" id="UP000239415">
    <property type="component" value="Unassembled WGS sequence"/>
</dbReference>
<dbReference type="EMBL" id="PVMZ01000009">
    <property type="protein sequence ID" value="PRX20075.1"/>
    <property type="molecule type" value="Genomic_DNA"/>
</dbReference>
<keyword evidence="2" id="KW-0812">Transmembrane</keyword>
<accession>A0A2T0KAB6</accession>
<dbReference type="Pfam" id="PF14329">
    <property type="entry name" value="DUF4386"/>
    <property type="match status" value="1"/>
</dbReference>
<keyword evidence="2" id="KW-1133">Transmembrane helix</keyword>
<feature type="transmembrane region" description="Helical" evidence="2">
    <location>
        <begin position="169"/>
        <end position="187"/>
    </location>
</feature>
<feature type="compositionally biased region" description="Basic and acidic residues" evidence="1">
    <location>
        <begin position="83"/>
        <end position="95"/>
    </location>
</feature>
<feature type="region of interest" description="Disordered" evidence="1">
    <location>
        <begin position="83"/>
        <end position="102"/>
    </location>
</feature>
<reference evidence="3 4" key="1">
    <citation type="submission" date="2018-03" db="EMBL/GenBank/DDBJ databases">
        <title>Genomic Encyclopedia of Archaeal and Bacterial Type Strains, Phase II (KMG-II): from individual species to whole genera.</title>
        <authorList>
            <person name="Goeker M."/>
        </authorList>
    </citation>
    <scope>NUCLEOTIDE SEQUENCE [LARGE SCALE GENOMIC DNA]</scope>
    <source>
        <strain evidence="3 4">DSM 43146</strain>
    </source>
</reference>
<feature type="transmembrane region" description="Helical" evidence="2">
    <location>
        <begin position="52"/>
        <end position="74"/>
    </location>
</feature>
<sequence>MRSRAIPVLLVLYALINSVMALVLGGAFAWPAILDEPAAVVLPAFAAEQDTIVAGFYLMTIASVLLLPISLALHRAAGTLAPHREAGSPGSHRETGLPASHGGTGERTVIAFGVLSGVVQTLGWIRWPLVVPSLSDAWAAAPDGSVDRQVIAGDFDTLNLYAGGALGEHLGWLFQSLWAIGIAWWLLRGGSRADRLLGVTGLGLSALWAAAFLLPVFAPTVADGLLGTAGFTAYGLWFLWLVALAVRVWRTGTTLGARPTAPVLARPVTV</sequence>
<keyword evidence="4" id="KW-1185">Reference proteome</keyword>
<evidence type="ECO:0000313" key="4">
    <source>
        <dbReference type="Proteomes" id="UP000239415"/>
    </source>
</evidence>
<dbReference type="OrthoDB" id="326446at2"/>
<dbReference type="InterPro" id="IPR025495">
    <property type="entry name" value="DUF4386"/>
</dbReference>
<dbReference type="RefSeq" id="WP_106321981.1">
    <property type="nucleotide sequence ID" value="NZ_BOMO01000082.1"/>
</dbReference>
<evidence type="ECO:0000313" key="3">
    <source>
        <dbReference type="EMBL" id="PRX20075.1"/>
    </source>
</evidence>
<protein>
    <submittedName>
        <fullName evidence="3">Uncharacterized protein DUF4386</fullName>
    </submittedName>
</protein>
<feature type="transmembrane region" description="Helical" evidence="2">
    <location>
        <begin position="224"/>
        <end position="249"/>
    </location>
</feature>
<evidence type="ECO:0000256" key="2">
    <source>
        <dbReference type="SAM" id="Phobius"/>
    </source>
</evidence>
<gene>
    <name evidence="3" type="ORF">CLV67_109340</name>
</gene>
<comment type="caution">
    <text evidence="3">The sequence shown here is derived from an EMBL/GenBank/DDBJ whole genome shotgun (WGS) entry which is preliminary data.</text>
</comment>
<feature type="transmembrane region" description="Helical" evidence="2">
    <location>
        <begin position="196"/>
        <end position="218"/>
    </location>
</feature>
<keyword evidence="2" id="KW-0472">Membrane</keyword>
<organism evidence="3 4">
    <name type="scientific">Actinoplanes italicus</name>
    <dbReference type="NCBI Taxonomy" id="113567"/>
    <lineage>
        <taxon>Bacteria</taxon>
        <taxon>Bacillati</taxon>
        <taxon>Actinomycetota</taxon>
        <taxon>Actinomycetes</taxon>
        <taxon>Micromonosporales</taxon>
        <taxon>Micromonosporaceae</taxon>
        <taxon>Actinoplanes</taxon>
    </lineage>
</organism>
<feature type="transmembrane region" description="Helical" evidence="2">
    <location>
        <begin position="109"/>
        <end position="127"/>
    </location>
</feature>
<proteinExistence type="predicted"/>